<dbReference type="Pfam" id="PF01408">
    <property type="entry name" value="GFO_IDH_MocA"/>
    <property type="match status" value="1"/>
</dbReference>
<dbReference type="GO" id="GO:0016491">
    <property type="term" value="F:oxidoreductase activity"/>
    <property type="evidence" value="ECO:0007669"/>
    <property type="project" value="UniProtKB-KW"/>
</dbReference>
<reference evidence="4" key="1">
    <citation type="submission" date="2021-05" db="EMBL/GenBank/DDBJ databases">
        <authorList>
            <person name="Pietrasiak N."/>
            <person name="Ward R."/>
            <person name="Stajich J.E."/>
            <person name="Kurbessoian T."/>
        </authorList>
    </citation>
    <scope>NUCLEOTIDE SEQUENCE</scope>
    <source>
        <strain evidence="4">UHER 2000/2452</strain>
    </source>
</reference>
<feature type="domain" description="Gfo/Idh/MocA-like oxidoreductase N-terminal" evidence="2">
    <location>
        <begin position="1"/>
        <end position="119"/>
    </location>
</feature>
<evidence type="ECO:0000259" key="3">
    <source>
        <dbReference type="Pfam" id="PF22725"/>
    </source>
</evidence>
<keyword evidence="1" id="KW-0560">Oxidoreductase</keyword>
<protein>
    <submittedName>
        <fullName evidence="4">Gfo/Idh/MocA family oxidoreductase</fullName>
    </submittedName>
</protein>
<evidence type="ECO:0000259" key="2">
    <source>
        <dbReference type="Pfam" id="PF01408"/>
    </source>
</evidence>
<dbReference type="Gene3D" id="3.30.360.10">
    <property type="entry name" value="Dihydrodipicolinate Reductase, domain 2"/>
    <property type="match status" value="1"/>
</dbReference>
<dbReference type="GO" id="GO:0000166">
    <property type="term" value="F:nucleotide binding"/>
    <property type="evidence" value="ECO:0007669"/>
    <property type="project" value="InterPro"/>
</dbReference>
<dbReference type="Gene3D" id="3.40.50.720">
    <property type="entry name" value="NAD(P)-binding Rossmann-like Domain"/>
    <property type="match status" value="1"/>
</dbReference>
<proteinExistence type="predicted"/>
<dbReference type="InterPro" id="IPR055170">
    <property type="entry name" value="GFO_IDH_MocA-like_dom"/>
</dbReference>
<dbReference type="AlphaFoldDB" id="A0A951QDZ0"/>
<comment type="caution">
    <text evidence="4">The sequence shown here is derived from an EMBL/GenBank/DDBJ whole genome shotgun (WGS) entry which is preliminary data.</text>
</comment>
<name>A0A951QDZ0_9CYAN</name>
<dbReference type="PANTHER" id="PTHR43818:SF11">
    <property type="entry name" value="BCDNA.GH03377"/>
    <property type="match status" value="1"/>
</dbReference>
<accession>A0A951QDZ0</accession>
<feature type="domain" description="GFO/IDH/MocA-like oxidoreductase" evidence="3">
    <location>
        <begin position="129"/>
        <end position="248"/>
    </location>
</feature>
<dbReference type="InterPro" id="IPR000683">
    <property type="entry name" value="Gfo/Idh/MocA-like_OxRdtase_N"/>
</dbReference>
<dbReference type="SUPFAM" id="SSF51735">
    <property type="entry name" value="NAD(P)-binding Rossmann-fold domains"/>
    <property type="match status" value="1"/>
</dbReference>
<gene>
    <name evidence="4" type="ORF">KME15_19190</name>
</gene>
<dbReference type="Proteomes" id="UP000757435">
    <property type="component" value="Unassembled WGS sequence"/>
</dbReference>
<dbReference type="Pfam" id="PF22725">
    <property type="entry name" value="GFO_IDH_MocA_C3"/>
    <property type="match status" value="1"/>
</dbReference>
<evidence type="ECO:0000256" key="1">
    <source>
        <dbReference type="ARBA" id="ARBA00023002"/>
    </source>
</evidence>
<dbReference type="InterPro" id="IPR036291">
    <property type="entry name" value="NAD(P)-bd_dom_sf"/>
</dbReference>
<dbReference type="PANTHER" id="PTHR43818">
    <property type="entry name" value="BCDNA.GH03377"/>
    <property type="match status" value="1"/>
</dbReference>
<organism evidence="4 5">
    <name type="scientific">Drouetiella hepatica Uher 2000/2452</name>
    <dbReference type="NCBI Taxonomy" id="904376"/>
    <lineage>
        <taxon>Bacteria</taxon>
        <taxon>Bacillati</taxon>
        <taxon>Cyanobacteriota</taxon>
        <taxon>Cyanophyceae</taxon>
        <taxon>Oculatellales</taxon>
        <taxon>Oculatellaceae</taxon>
        <taxon>Drouetiella</taxon>
    </lineage>
</organism>
<reference evidence="4" key="2">
    <citation type="journal article" date="2022" name="Microbiol. Resour. Announc.">
        <title>Metagenome Sequencing to Explore Phylogenomics of Terrestrial Cyanobacteria.</title>
        <authorList>
            <person name="Ward R.D."/>
            <person name="Stajich J.E."/>
            <person name="Johansen J.R."/>
            <person name="Huntemann M."/>
            <person name="Clum A."/>
            <person name="Foster B."/>
            <person name="Foster B."/>
            <person name="Roux S."/>
            <person name="Palaniappan K."/>
            <person name="Varghese N."/>
            <person name="Mukherjee S."/>
            <person name="Reddy T.B.K."/>
            <person name="Daum C."/>
            <person name="Copeland A."/>
            <person name="Chen I.A."/>
            <person name="Ivanova N.N."/>
            <person name="Kyrpides N.C."/>
            <person name="Shapiro N."/>
            <person name="Eloe-Fadrosh E.A."/>
            <person name="Pietrasiak N."/>
        </authorList>
    </citation>
    <scope>NUCLEOTIDE SEQUENCE</scope>
    <source>
        <strain evidence="4">UHER 2000/2452</strain>
    </source>
</reference>
<dbReference type="SUPFAM" id="SSF55347">
    <property type="entry name" value="Glyceraldehyde-3-phosphate dehydrogenase-like, C-terminal domain"/>
    <property type="match status" value="1"/>
</dbReference>
<evidence type="ECO:0000313" key="4">
    <source>
        <dbReference type="EMBL" id="MBW4660805.1"/>
    </source>
</evidence>
<sequence length="334" mass="36271">MKVAVIGCGLIGKRRSQTAMEHPLSELAIVVDINPAAAEAVAAQYGCESATDWKAAIAHPDIDIVAVATHNGLLAEIAIAALQAGKHVLIEKPMGRNLAEALKMAEAAKAANRILKIGFNHRYHPALAKAYDLFQAGAIGEIINIRARYGHGGRPGYENEWRGNPELAGGGELTDQGVHIADLIHWFAGLPTEAFAYLQTAIWPIQPLEDNGFGLFRFGDGAIASFHTSWTQWKNLFSFEIYGQKGSLTIEGLGKSYGIERLTIAYRKPEGGVPDLEDLVFDLPDTSWELEWQDFIEAIAAKTPYWGAPEEGVSAMRMLDALYRSAKAGAPIHV</sequence>
<evidence type="ECO:0000313" key="5">
    <source>
        <dbReference type="Proteomes" id="UP000757435"/>
    </source>
</evidence>
<dbReference type="EMBL" id="JAHHHD010000026">
    <property type="protein sequence ID" value="MBW4660805.1"/>
    <property type="molecule type" value="Genomic_DNA"/>
</dbReference>
<dbReference type="InterPro" id="IPR050463">
    <property type="entry name" value="Gfo/Idh/MocA_oxidrdct_glycsds"/>
</dbReference>